<feature type="compositionally biased region" description="Basic residues" evidence="1">
    <location>
        <begin position="64"/>
        <end position="73"/>
    </location>
</feature>
<evidence type="ECO:0000259" key="3">
    <source>
        <dbReference type="Pfam" id="PF13354"/>
    </source>
</evidence>
<evidence type="ECO:0000256" key="2">
    <source>
        <dbReference type="SAM" id="Phobius"/>
    </source>
</evidence>
<proteinExistence type="predicted"/>
<evidence type="ECO:0000313" key="4">
    <source>
        <dbReference type="EMBL" id="EOY44911.1"/>
    </source>
</evidence>
<gene>
    <name evidence="4" type="ORF">SLI_0192</name>
</gene>
<dbReference type="AlphaFoldDB" id="A0A7U9DJ45"/>
<feature type="region of interest" description="Disordered" evidence="1">
    <location>
        <begin position="146"/>
        <end position="191"/>
    </location>
</feature>
<accession>A0A7U9DJ45</accession>
<feature type="domain" description="Beta-lactamase class A catalytic" evidence="3">
    <location>
        <begin position="264"/>
        <end position="399"/>
    </location>
</feature>
<feature type="compositionally biased region" description="Polar residues" evidence="1">
    <location>
        <begin position="146"/>
        <end position="155"/>
    </location>
</feature>
<evidence type="ECO:0000256" key="1">
    <source>
        <dbReference type="SAM" id="MobiDB-lite"/>
    </source>
</evidence>
<keyword evidence="2" id="KW-1133">Transmembrane helix</keyword>
<keyword evidence="2" id="KW-0472">Membrane</keyword>
<reference evidence="5" key="1">
    <citation type="journal article" date="2013" name="Genome Biol. Evol.">
        <title>The genome sequence of Streptomyces lividans 66 reveals a novel tRNA-dependent peptide biosynthetic system within a metal-related genomic island.</title>
        <authorList>
            <person name="Cruz-Morales P."/>
            <person name="Vijgenboom E."/>
            <person name="Iruegas-Bocardo F."/>
            <person name="Girard G."/>
            <person name="Yanez-Guerra L.A."/>
            <person name="Ramos-Aboites H.E."/>
            <person name="Pernodet J.L."/>
            <person name="Anne J."/>
            <person name="van Wezel G.P."/>
            <person name="Barona-Gomez F."/>
        </authorList>
    </citation>
    <scope>NUCLEOTIDE SEQUENCE [LARGE SCALE GENOMIC DNA]</scope>
    <source>
        <strain evidence="5">1326</strain>
    </source>
</reference>
<evidence type="ECO:0000313" key="5">
    <source>
        <dbReference type="Proteomes" id="UP000014062"/>
    </source>
</evidence>
<dbReference type="GO" id="GO:0008800">
    <property type="term" value="F:beta-lactamase activity"/>
    <property type="evidence" value="ECO:0007669"/>
    <property type="project" value="InterPro"/>
</dbReference>
<dbReference type="PANTHER" id="PTHR35333:SF3">
    <property type="entry name" value="BETA-LACTAMASE-TYPE TRANSPEPTIDASE FOLD CONTAINING PROTEIN"/>
    <property type="match status" value="1"/>
</dbReference>
<dbReference type="Pfam" id="PF13354">
    <property type="entry name" value="Beta-lactamase2"/>
    <property type="match status" value="1"/>
</dbReference>
<dbReference type="InterPro" id="IPR045155">
    <property type="entry name" value="Beta-lactam_cat"/>
</dbReference>
<feature type="compositionally biased region" description="Basic residues" evidence="1">
    <location>
        <begin position="105"/>
        <end position="122"/>
    </location>
</feature>
<feature type="region of interest" description="Disordered" evidence="1">
    <location>
        <begin position="54"/>
        <end position="122"/>
    </location>
</feature>
<dbReference type="GO" id="GO:0046677">
    <property type="term" value="P:response to antibiotic"/>
    <property type="evidence" value="ECO:0007669"/>
    <property type="project" value="InterPro"/>
</dbReference>
<dbReference type="SUPFAM" id="SSF56601">
    <property type="entry name" value="beta-lactamase/transpeptidase-like"/>
    <property type="match status" value="1"/>
</dbReference>
<name>A0A7U9DJ45_STRLI</name>
<dbReference type="InterPro" id="IPR012338">
    <property type="entry name" value="Beta-lactam/transpept-like"/>
</dbReference>
<sequence>MNPAYTRRVRDSVRETRNVLRGCSWTTACPGQLSVRLGGPDAPAETGAFPRVVPLSAQTASSSRRPRRGRRRPTTPCAVSAKPGHPATSNLDSIIISPVHENPPARRRGRSRREQRRRRRARRRRITWTVTSVVVLIGGAAYAITGTDSGESSAPTRAKAPSSPAVSARAKAGEAPADAEPLPSPTSTLKPFDLEPALAPVTALFGDNRMSVAMLDVESGAMATYGHDAFDTASIVKVDILATLLLQAQDQGRRLTTEERAQSAAMIQKSDNDSTSALWTRIGSARGLDAANERLGLTQTQGGDGTVWGITQTTAEDQIRLLQSVFGDKSPLSEASRAYIQDLMQHVVGSQTWGVSAAADSGTTALKNGWLKRTQTKKWDVNSIGRIQRDGRVYLMAVLLNNCSTQEVGISIVEQATRASATAFSRKLKEKPTT</sequence>
<dbReference type="EMBL" id="CM001889">
    <property type="protein sequence ID" value="EOY44911.1"/>
    <property type="molecule type" value="Genomic_DNA"/>
</dbReference>
<dbReference type="PANTHER" id="PTHR35333">
    <property type="entry name" value="BETA-LACTAMASE"/>
    <property type="match status" value="1"/>
</dbReference>
<dbReference type="Proteomes" id="UP000014062">
    <property type="component" value="Chromosome"/>
</dbReference>
<keyword evidence="2" id="KW-0812">Transmembrane</keyword>
<organism evidence="4 5">
    <name type="scientific">Streptomyces lividans 1326</name>
    <dbReference type="NCBI Taxonomy" id="1200984"/>
    <lineage>
        <taxon>Bacteria</taxon>
        <taxon>Bacillati</taxon>
        <taxon>Actinomycetota</taxon>
        <taxon>Actinomycetes</taxon>
        <taxon>Kitasatosporales</taxon>
        <taxon>Streptomycetaceae</taxon>
        <taxon>Streptomyces</taxon>
    </lineage>
</organism>
<dbReference type="Gene3D" id="3.40.710.10">
    <property type="entry name" value="DD-peptidase/beta-lactamase superfamily"/>
    <property type="match status" value="1"/>
</dbReference>
<feature type="transmembrane region" description="Helical" evidence="2">
    <location>
        <begin position="126"/>
        <end position="144"/>
    </location>
</feature>
<dbReference type="GO" id="GO:0030655">
    <property type="term" value="P:beta-lactam antibiotic catabolic process"/>
    <property type="evidence" value="ECO:0007669"/>
    <property type="project" value="InterPro"/>
</dbReference>
<dbReference type="InterPro" id="IPR000871">
    <property type="entry name" value="Beta-lactam_class-A"/>
</dbReference>
<protein>
    <submittedName>
        <fullName evidence="4">Secreted protein</fullName>
    </submittedName>
</protein>